<evidence type="ECO:0000313" key="2">
    <source>
        <dbReference type="EMBL" id="RHZ79093.1"/>
    </source>
</evidence>
<comment type="caution">
    <text evidence="2">The sequence shown here is derived from an EMBL/GenBank/DDBJ whole genome shotgun (WGS) entry which is preliminary data.</text>
</comment>
<keyword evidence="3" id="KW-1185">Reference proteome</keyword>
<dbReference type="EMBL" id="PQFF01000142">
    <property type="protein sequence ID" value="RHZ79093.1"/>
    <property type="molecule type" value="Genomic_DNA"/>
</dbReference>
<reference evidence="2 3" key="1">
    <citation type="submission" date="2018-08" db="EMBL/GenBank/DDBJ databases">
        <title>Genome and evolution of the arbuscular mycorrhizal fungus Diversispora epigaea (formerly Glomus versiforme) and its bacterial endosymbionts.</title>
        <authorList>
            <person name="Sun X."/>
            <person name="Fei Z."/>
            <person name="Harrison M."/>
        </authorList>
    </citation>
    <scope>NUCLEOTIDE SEQUENCE [LARGE SCALE GENOMIC DNA]</scope>
    <source>
        <strain evidence="2 3">IT104</strain>
    </source>
</reference>
<keyword evidence="1" id="KW-0732">Signal</keyword>
<dbReference type="Proteomes" id="UP000266861">
    <property type="component" value="Unassembled WGS sequence"/>
</dbReference>
<feature type="signal peptide" evidence="1">
    <location>
        <begin position="1"/>
        <end position="25"/>
    </location>
</feature>
<proteinExistence type="predicted"/>
<protein>
    <submittedName>
        <fullName evidence="2">Uncharacterized protein</fullName>
    </submittedName>
</protein>
<feature type="chain" id="PRO_5017409704" evidence="1">
    <location>
        <begin position="26"/>
        <end position="246"/>
    </location>
</feature>
<dbReference type="AlphaFoldDB" id="A0A397J1X4"/>
<accession>A0A397J1X4</accession>
<sequence>MSSKNLFFIATILLVICLHVISSLATYPISDPWIVTNIAGKRKHPGTKVTLKIRSPSKKTVSIYIQQRKTNFNQTLATNVKLCAGYNEVKVAIPLFGDFVKPSPQNYFAVFENGVRVDYSATFKIGHPDFGITINRPVAGDVIKVGHELKASWKGNFLPPGADPSTFRLVRCLFEPAKLQSPNAIFSSKNFVNGVDFDFATGSLVYKLPLDTIPNTLYKFGCLAVNSAVTPNEFHIYSAGTFLVTK</sequence>
<evidence type="ECO:0000256" key="1">
    <source>
        <dbReference type="SAM" id="SignalP"/>
    </source>
</evidence>
<gene>
    <name evidence="2" type="ORF">Glove_151g149</name>
</gene>
<name>A0A397J1X4_9GLOM</name>
<dbReference type="OrthoDB" id="2408799at2759"/>
<evidence type="ECO:0000313" key="3">
    <source>
        <dbReference type="Proteomes" id="UP000266861"/>
    </source>
</evidence>
<organism evidence="2 3">
    <name type="scientific">Diversispora epigaea</name>
    <dbReference type="NCBI Taxonomy" id="1348612"/>
    <lineage>
        <taxon>Eukaryota</taxon>
        <taxon>Fungi</taxon>
        <taxon>Fungi incertae sedis</taxon>
        <taxon>Mucoromycota</taxon>
        <taxon>Glomeromycotina</taxon>
        <taxon>Glomeromycetes</taxon>
        <taxon>Diversisporales</taxon>
        <taxon>Diversisporaceae</taxon>
        <taxon>Diversispora</taxon>
    </lineage>
</organism>